<feature type="transmembrane region" description="Helical" evidence="7">
    <location>
        <begin position="63"/>
        <end position="82"/>
    </location>
</feature>
<keyword evidence="5 7" id="KW-1133">Transmembrane helix</keyword>
<comment type="caution">
    <text evidence="7">Lacks conserved residue(s) required for the propagation of feature annotation.</text>
</comment>
<feature type="transmembrane region" description="Helical" evidence="7">
    <location>
        <begin position="15"/>
        <end position="43"/>
    </location>
</feature>
<feature type="domain" description="Mechanosensitive ion channel MscS" evidence="8">
    <location>
        <begin position="110"/>
        <end position="173"/>
    </location>
</feature>
<keyword evidence="7" id="KW-0997">Cell inner membrane</keyword>
<evidence type="ECO:0000256" key="3">
    <source>
        <dbReference type="ARBA" id="ARBA00022475"/>
    </source>
</evidence>
<dbReference type="Pfam" id="PF00924">
    <property type="entry name" value="MS_channel_2nd"/>
    <property type="match status" value="1"/>
</dbReference>
<evidence type="ECO:0000256" key="7">
    <source>
        <dbReference type="RuleBase" id="RU369025"/>
    </source>
</evidence>
<comment type="subcellular location">
    <subcellularLocation>
        <location evidence="7">Cell inner membrane</location>
        <topology evidence="7">Multi-pass membrane protein</topology>
    </subcellularLocation>
    <subcellularLocation>
        <location evidence="1">Cell membrane</location>
        <topology evidence="1">Multi-pass membrane protein</topology>
    </subcellularLocation>
</comment>
<proteinExistence type="inferred from homology"/>
<organism evidence="10 11">
    <name type="scientific">Oceanibacterium hippocampi</name>
    <dbReference type="NCBI Taxonomy" id="745714"/>
    <lineage>
        <taxon>Bacteria</taxon>
        <taxon>Pseudomonadati</taxon>
        <taxon>Pseudomonadota</taxon>
        <taxon>Alphaproteobacteria</taxon>
        <taxon>Sneathiellales</taxon>
        <taxon>Sneathiellaceae</taxon>
        <taxon>Oceanibacterium</taxon>
    </lineage>
</organism>
<evidence type="ECO:0000256" key="2">
    <source>
        <dbReference type="ARBA" id="ARBA00008017"/>
    </source>
</evidence>
<dbReference type="PANTHER" id="PTHR30221">
    <property type="entry name" value="SMALL-CONDUCTANCE MECHANOSENSITIVE CHANNEL"/>
    <property type="match status" value="1"/>
</dbReference>
<reference evidence="10 11" key="1">
    <citation type="submission" date="2017-03" db="EMBL/GenBank/DDBJ databases">
        <authorList>
            <person name="Afonso C.L."/>
            <person name="Miller P.J."/>
            <person name="Scott M.A."/>
            <person name="Spackman E."/>
            <person name="Goraichik I."/>
            <person name="Dimitrov K.M."/>
            <person name="Suarez D.L."/>
            <person name="Swayne D.E."/>
        </authorList>
    </citation>
    <scope>NUCLEOTIDE SEQUENCE [LARGE SCALE GENOMIC DNA]</scope>
    <source>
        <strain evidence="10 11">CECT 7691</strain>
    </source>
</reference>
<comment type="similarity">
    <text evidence="2 7">Belongs to the MscS (TC 1.A.23) family.</text>
</comment>
<feature type="domain" description="Mechanosensitive ion channel MscS C-terminal" evidence="9">
    <location>
        <begin position="183"/>
        <end position="267"/>
    </location>
</feature>
<dbReference type="Gene3D" id="3.30.70.100">
    <property type="match status" value="1"/>
</dbReference>
<dbReference type="InterPro" id="IPR011066">
    <property type="entry name" value="MscS_channel_C_sf"/>
</dbReference>
<evidence type="ECO:0000256" key="1">
    <source>
        <dbReference type="ARBA" id="ARBA00004651"/>
    </source>
</evidence>
<evidence type="ECO:0000256" key="6">
    <source>
        <dbReference type="ARBA" id="ARBA00023136"/>
    </source>
</evidence>
<dbReference type="SUPFAM" id="SSF82861">
    <property type="entry name" value="Mechanosensitive channel protein MscS (YggB), transmembrane region"/>
    <property type="match status" value="1"/>
</dbReference>
<evidence type="ECO:0000313" key="11">
    <source>
        <dbReference type="Proteomes" id="UP000193200"/>
    </source>
</evidence>
<accession>A0A1Y5TRC6</accession>
<dbReference type="SUPFAM" id="SSF50182">
    <property type="entry name" value="Sm-like ribonucleoproteins"/>
    <property type="match status" value="1"/>
</dbReference>
<dbReference type="EMBL" id="FWFR01000003">
    <property type="protein sequence ID" value="SLN70158.1"/>
    <property type="molecule type" value="Genomic_DNA"/>
</dbReference>
<dbReference type="Proteomes" id="UP000193200">
    <property type="component" value="Unassembled WGS sequence"/>
</dbReference>
<dbReference type="GO" id="GO:0005886">
    <property type="term" value="C:plasma membrane"/>
    <property type="evidence" value="ECO:0007669"/>
    <property type="project" value="UniProtKB-SubCell"/>
</dbReference>
<dbReference type="AlphaFoldDB" id="A0A1Y5TRC6"/>
<comment type="subunit">
    <text evidence="7">Homoheptamer.</text>
</comment>
<dbReference type="Pfam" id="PF21082">
    <property type="entry name" value="MS_channel_3rd"/>
    <property type="match status" value="1"/>
</dbReference>
<keyword evidence="7" id="KW-0813">Transport</keyword>
<dbReference type="Gene3D" id="1.10.287.1260">
    <property type="match status" value="1"/>
</dbReference>
<dbReference type="InterPro" id="IPR049278">
    <property type="entry name" value="MS_channel_C"/>
</dbReference>
<protein>
    <recommendedName>
        <fullName evidence="7">Small-conductance mechanosensitive channel</fullName>
    </recommendedName>
</protein>
<name>A0A1Y5TRC6_9PROT</name>
<keyword evidence="7" id="KW-0407">Ion channel</keyword>
<dbReference type="GO" id="GO:0008381">
    <property type="term" value="F:mechanosensitive monoatomic ion channel activity"/>
    <property type="evidence" value="ECO:0007669"/>
    <property type="project" value="InterPro"/>
</dbReference>
<gene>
    <name evidence="10" type="primary">mscS_1</name>
    <name evidence="10" type="ORF">OCH7691_03253</name>
</gene>
<dbReference type="InParanoid" id="A0A1Y5TRC6"/>
<dbReference type="InterPro" id="IPR023408">
    <property type="entry name" value="MscS_beta-dom_sf"/>
</dbReference>
<keyword evidence="11" id="KW-1185">Reference proteome</keyword>
<dbReference type="InterPro" id="IPR008910">
    <property type="entry name" value="MSC_TM_helix"/>
</dbReference>
<keyword evidence="4 7" id="KW-0812">Transmembrane</keyword>
<dbReference type="InterPro" id="IPR006685">
    <property type="entry name" value="MscS_channel_2nd"/>
</dbReference>
<keyword evidence="7" id="KW-0406">Ion transport</keyword>
<dbReference type="InterPro" id="IPR010920">
    <property type="entry name" value="LSM_dom_sf"/>
</dbReference>
<comment type="function">
    <text evidence="7">Mechanosensitive channel that participates in the regulation of osmotic pressure changes within the cell, opening in response to stretch forces in the membrane lipid bilayer, without the need for other proteins. Contributes to normal resistance to hypoosmotic shock. Forms an ion channel of 1.0 nanosiemens conductance with a slight preference for anions.</text>
</comment>
<evidence type="ECO:0000256" key="5">
    <source>
        <dbReference type="ARBA" id="ARBA00022989"/>
    </source>
</evidence>
<dbReference type="SUPFAM" id="SSF82689">
    <property type="entry name" value="Mechanosensitive channel protein MscS (YggB), C-terminal domain"/>
    <property type="match status" value="1"/>
</dbReference>
<dbReference type="RefSeq" id="WP_085884615.1">
    <property type="nucleotide sequence ID" value="NZ_FWFR01000003.1"/>
</dbReference>
<evidence type="ECO:0000259" key="8">
    <source>
        <dbReference type="Pfam" id="PF00924"/>
    </source>
</evidence>
<feature type="transmembrane region" description="Helical" evidence="7">
    <location>
        <begin position="88"/>
        <end position="106"/>
    </location>
</feature>
<dbReference type="PANTHER" id="PTHR30221:SF1">
    <property type="entry name" value="SMALL-CONDUCTANCE MECHANOSENSITIVE CHANNEL"/>
    <property type="match status" value="1"/>
</dbReference>
<dbReference type="OrthoDB" id="9799209at2"/>
<evidence type="ECO:0000256" key="4">
    <source>
        <dbReference type="ARBA" id="ARBA00022692"/>
    </source>
</evidence>
<dbReference type="Pfam" id="PF05552">
    <property type="entry name" value="MS_channel_1st_1"/>
    <property type="match status" value="1"/>
</dbReference>
<dbReference type="InterPro" id="IPR011014">
    <property type="entry name" value="MscS_channel_TM-2"/>
</dbReference>
<dbReference type="Gene3D" id="2.30.30.60">
    <property type="match status" value="1"/>
</dbReference>
<keyword evidence="6 7" id="KW-0472">Membrane</keyword>
<evidence type="ECO:0000259" key="9">
    <source>
        <dbReference type="Pfam" id="PF21082"/>
    </source>
</evidence>
<sequence length="292" mass="31049">MENQIETINSLLETLIAFVVAYGFQILGALVVLVIGLKVASWFGRYVARRMEARAVDTTLSRFLGNVVKLVLVVMVVIITLGNFGITIAPLIAAAGAAAFGATVAIQGPLSNYGAGISIILTRPFVVGNTLTVKHVSGVVEEITLGQTILIGEDGERITIPNRQIVGEILINSDAVRIVESRLHLAFGENPKSAVAAIREAIAETMNVGKPDLASLARPEAQVGIEDFAPWGFVIGLRYWVPSQQYYIERFRINAAVHAALAGKGIKLLPVAAATAQSVASITANTSGYRES</sequence>
<dbReference type="InterPro" id="IPR045275">
    <property type="entry name" value="MscS_archaea/bacteria_type"/>
</dbReference>
<keyword evidence="3" id="KW-1003">Cell membrane</keyword>
<evidence type="ECO:0000313" key="10">
    <source>
        <dbReference type="EMBL" id="SLN70158.1"/>
    </source>
</evidence>